<dbReference type="GO" id="GO:0005524">
    <property type="term" value="F:ATP binding"/>
    <property type="evidence" value="ECO:0007669"/>
    <property type="project" value="UniProtKB-KW"/>
</dbReference>
<evidence type="ECO:0000256" key="3">
    <source>
        <dbReference type="PROSITE-ProRule" id="PRU00169"/>
    </source>
</evidence>
<dbReference type="InterPro" id="IPR001789">
    <property type="entry name" value="Sig_transdc_resp-reg_receiver"/>
</dbReference>
<proteinExistence type="predicted"/>
<keyword evidence="6" id="KW-0547">Nucleotide-binding</keyword>
<dbReference type="Pfam" id="PF00072">
    <property type="entry name" value="Response_reg"/>
    <property type="match status" value="1"/>
</dbReference>
<organism evidence="6 7">
    <name type="scientific">Hohaiivirga grylli</name>
    <dbReference type="NCBI Taxonomy" id="3133970"/>
    <lineage>
        <taxon>Bacteria</taxon>
        <taxon>Pseudomonadati</taxon>
        <taxon>Pseudomonadota</taxon>
        <taxon>Alphaproteobacteria</taxon>
        <taxon>Hyphomicrobiales</taxon>
        <taxon>Methylobacteriaceae</taxon>
        <taxon>Hohaiivirga</taxon>
    </lineage>
</organism>
<dbReference type="InterPro" id="IPR004358">
    <property type="entry name" value="Sig_transdc_His_kin-like_C"/>
</dbReference>
<comment type="catalytic activity">
    <reaction evidence="1">
        <text>ATP + protein L-histidine = ADP + protein N-phospho-L-histidine.</text>
        <dbReference type="EC" id="2.7.13.3"/>
    </reaction>
</comment>
<dbReference type="Gene3D" id="3.30.565.10">
    <property type="entry name" value="Histidine kinase-like ATPase, C-terminal domain"/>
    <property type="match status" value="1"/>
</dbReference>
<dbReference type="SMART" id="SM00387">
    <property type="entry name" value="HATPase_c"/>
    <property type="match status" value="1"/>
</dbReference>
<gene>
    <name evidence="6" type="ORF">WJT86_11335</name>
</gene>
<feature type="domain" description="Histidine kinase" evidence="4">
    <location>
        <begin position="92"/>
        <end position="311"/>
    </location>
</feature>
<evidence type="ECO:0000313" key="7">
    <source>
        <dbReference type="Proteomes" id="UP001418637"/>
    </source>
</evidence>
<evidence type="ECO:0000256" key="1">
    <source>
        <dbReference type="ARBA" id="ARBA00000085"/>
    </source>
</evidence>
<dbReference type="PROSITE" id="PS50109">
    <property type="entry name" value="HIS_KIN"/>
    <property type="match status" value="1"/>
</dbReference>
<dbReference type="InterPro" id="IPR036890">
    <property type="entry name" value="HATPase_C_sf"/>
</dbReference>
<dbReference type="InterPro" id="IPR003594">
    <property type="entry name" value="HATPase_dom"/>
</dbReference>
<keyword evidence="6" id="KW-0067">ATP-binding</keyword>
<dbReference type="Gene3D" id="3.40.50.2300">
    <property type="match status" value="1"/>
</dbReference>
<feature type="domain" description="Response regulatory" evidence="5">
    <location>
        <begin position="330"/>
        <end position="437"/>
    </location>
</feature>
<dbReference type="PANTHER" id="PTHR43065:SF49">
    <property type="entry name" value="HISTIDINE KINASE"/>
    <property type="match status" value="1"/>
</dbReference>
<protein>
    <recommendedName>
        <fullName evidence="2">histidine kinase</fullName>
        <ecNumber evidence="2">2.7.13.3</ecNumber>
    </recommendedName>
</protein>
<dbReference type="Proteomes" id="UP001418637">
    <property type="component" value="Unassembled WGS sequence"/>
</dbReference>
<dbReference type="Pfam" id="PF02518">
    <property type="entry name" value="HATPase_c"/>
    <property type="match status" value="1"/>
</dbReference>
<evidence type="ECO:0000256" key="2">
    <source>
        <dbReference type="ARBA" id="ARBA00012438"/>
    </source>
</evidence>
<feature type="modified residue" description="4-aspartylphosphate" evidence="3">
    <location>
        <position position="379"/>
    </location>
</feature>
<comment type="caution">
    <text evidence="6">The sequence shown here is derived from an EMBL/GenBank/DDBJ whole genome shotgun (WGS) entry which is preliminary data.</text>
</comment>
<sequence>MTAVLICAISAIICSALLLKRDGLKTPYASEAQSRSNTVAQIQKTIPEAPAVLNENQADKQEDIILSAREAYRKRQMQYEQMIEVINNLTGAITHDMNLRLNTIETSLSEVINQLNDQPPLKRKLKTAQSALYKAENLMAKLASFSSQREWQSHHVDINEQLTVIADLIRRSLLSEAIKLDIQTGQDLWPVELDPDQLQMSLINIAINSREAMPRGGTITMIAENALLRDEALKLYGDFVTITVKDTGAGISSETLEKVFRPFFTTMELRKGVGIGLNQVKTFAMRVNGDVTIESIPGAGTSVTLYLPRASHEAESQELVHSDITNDSSILIVTEESSSEILELQKKIEHIGYSVIFAHTPEEALDIINQNHPSVIMTDPTMRGTLDGITLGRQLRHRNPEAKIIMLTESIMTDIDFPVLHLPVQTEQLQTLLNPMQ</sequence>
<evidence type="ECO:0000259" key="5">
    <source>
        <dbReference type="PROSITE" id="PS50110"/>
    </source>
</evidence>
<dbReference type="SUPFAM" id="SSF52172">
    <property type="entry name" value="CheY-like"/>
    <property type="match status" value="1"/>
</dbReference>
<keyword evidence="7" id="KW-1185">Reference proteome</keyword>
<dbReference type="PRINTS" id="PR00344">
    <property type="entry name" value="BCTRLSENSOR"/>
</dbReference>
<dbReference type="EC" id="2.7.13.3" evidence="2"/>
<accession>A0ABV0BMV3</accession>
<dbReference type="PANTHER" id="PTHR43065">
    <property type="entry name" value="SENSOR HISTIDINE KINASE"/>
    <property type="match status" value="1"/>
</dbReference>
<name>A0ABV0BMV3_9HYPH</name>
<evidence type="ECO:0000313" key="6">
    <source>
        <dbReference type="EMBL" id="MEN3931646.1"/>
    </source>
</evidence>
<dbReference type="PROSITE" id="PS50110">
    <property type="entry name" value="RESPONSE_REGULATORY"/>
    <property type="match status" value="1"/>
</dbReference>
<dbReference type="SMART" id="SM00448">
    <property type="entry name" value="REC"/>
    <property type="match status" value="1"/>
</dbReference>
<dbReference type="InterPro" id="IPR011006">
    <property type="entry name" value="CheY-like_superfamily"/>
</dbReference>
<dbReference type="Gene3D" id="1.10.287.130">
    <property type="match status" value="1"/>
</dbReference>
<evidence type="ECO:0000259" key="4">
    <source>
        <dbReference type="PROSITE" id="PS50109"/>
    </source>
</evidence>
<dbReference type="RefSeq" id="WP_346337689.1">
    <property type="nucleotide sequence ID" value="NZ_JBBYXI010000004.1"/>
</dbReference>
<reference evidence="6 7" key="1">
    <citation type="submission" date="2024-04" db="EMBL/GenBank/DDBJ databases">
        <title>A novel species isolated from cricket.</title>
        <authorList>
            <person name="Wang H.-C."/>
        </authorList>
    </citation>
    <scope>NUCLEOTIDE SEQUENCE [LARGE SCALE GENOMIC DNA]</scope>
    <source>
        <strain evidence="6 7">WL0021</strain>
    </source>
</reference>
<keyword evidence="3" id="KW-0597">Phosphoprotein</keyword>
<dbReference type="SUPFAM" id="SSF55874">
    <property type="entry name" value="ATPase domain of HSP90 chaperone/DNA topoisomerase II/histidine kinase"/>
    <property type="match status" value="1"/>
</dbReference>
<dbReference type="InterPro" id="IPR005467">
    <property type="entry name" value="His_kinase_dom"/>
</dbReference>
<dbReference type="EMBL" id="JBBYXI010000004">
    <property type="protein sequence ID" value="MEN3931646.1"/>
    <property type="molecule type" value="Genomic_DNA"/>
</dbReference>